<keyword evidence="2" id="KW-1185">Reference proteome</keyword>
<sequence length="109" mass="11488">MAPCSQGLFCSMSQKRRGVHRQCGGHICRGSRATAGGGCKDGHRRGGQHCEVVGDPQKHALGHLQRGPLSGLRGVWRASEVFGVPLILLACLASVGSLCMVHKEKVSCA</sequence>
<proteinExistence type="predicted"/>
<accession>A0ABQ7H430</accession>
<comment type="caution">
    <text evidence="1">The sequence shown here is derived from an EMBL/GenBank/DDBJ whole genome shotgun (WGS) entry which is preliminary data.</text>
</comment>
<evidence type="ECO:0000313" key="2">
    <source>
        <dbReference type="Proteomes" id="UP000815325"/>
    </source>
</evidence>
<dbReference type="EMBL" id="MU069481">
    <property type="protein sequence ID" value="KAF5841613.1"/>
    <property type="molecule type" value="Genomic_DNA"/>
</dbReference>
<organism evidence="1 2">
    <name type="scientific">Dunaliella salina</name>
    <name type="common">Green alga</name>
    <name type="synonym">Protococcus salinus</name>
    <dbReference type="NCBI Taxonomy" id="3046"/>
    <lineage>
        <taxon>Eukaryota</taxon>
        <taxon>Viridiplantae</taxon>
        <taxon>Chlorophyta</taxon>
        <taxon>core chlorophytes</taxon>
        <taxon>Chlorophyceae</taxon>
        <taxon>CS clade</taxon>
        <taxon>Chlamydomonadales</taxon>
        <taxon>Dunaliellaceae</taxon>
        <taxon>Dunaliella</taxon>
    </lineage>
</organism>
<evidence type="ECO:0000313" key="1">
    <source>
        <dbReference type="EMBL" id="KAF5841613.1"/>
    </source>
</evidence>
<gene>
    <name evidence="1" type="ORF">DUNSADRAFT_12069</name>
</gene>
<evidence type="ECO:0008006" key="3">
    <source>
        <dbReference type="Google" id="ProtNLM"/>
    </source>
</evidence>
<protein>
    <recommendedName>
        <fullName evidence="3">Encoded protein</fullName>
    </recommendedName>
</protein>
<name>A0ABQ7H430_DUNSA</name>
<reference evidence="1" key="1">
    <citation type="submission" date="2017-08" db="EMBL/GenBank/DDBJ databases">
        <authorList>
            <person name="Polle J.E."/>
            <person name="Barry K."/>
            <person name="Cushman J."/>
            <person name="Schmutz J."/>
            <person name="Tran D."/>
            <person name="Hathwaick L.T."/>
            <person name="Yim W.C."/>
            <person name="Jenkins J."/>
            <person name="Mckie-Krisberg Z.M."/>
            <person name="Prochnik S."/>
            <person name="Lindquist E."/>
            <person name="Dockter R.B."/>
            <person name="Adam C."/>
            <person name="Molina H."/>
            <person name="Bunkerborg J."/>
            <person name="Jin E."/>
            <person name="Buchheim M."/>
            <person name="Magnuson J."/>
        </authorList>
    </citation>
    <scope>NUCLEOTIDE SEQUENCE</scope>
    <source>
        <strain evidence="1">CCAP 19/18</strain>
    </source>
</reference>
<dbReference type="Proteomes" id="UP000815325">
    <property type="component" value="Unassembled WGS sequence"/>
</dbReference>